<keyword evidence="6" id="KW-1003">Cell membrane</keyword>
<evidence type="ECO:0000256" key="5">
    <source>
        <dbReference type="ARBA" id="ARBA00023136"/>
    </source>
</evidence>
<evidence type="ECO:0000256" key="4">
    <source>
        <dbReference type="ARBA" id="ARBA00022989"/>
    </source>
</evidence>
<reference evidence="7 8" key="1">
    <citation type="submission" date="2021-06" db="EMBL/GenBank/DDBJ databases">
        <title>Updating the genus Pseudomonas: Description of 43 new species and partition of the Pseudomonas putida group.</title>
        <authorList>
            <person name="Girard L."/>
            <person name="Lood C."/>
            <person name="Vandamme P."/>
            <person name="Rokni-Zadeh H."/>
            <person name="Van Noort V."/>
            <person name="Hofte M."/>
            <person name="Lavigne R."/>
            <person name="De Mot R."/>
        </authorList>
    </citation>
    <scope>NUCLEOTIDE SEQUENCE [LARGE SCALE GENOMIC DNA]</scope>
    <source>
        <strain evidence="7 8">COR58</strain>
    </source>
</reference>
<organism evidence="7 8">
    <name type="scientific">Pseudomonas ekonensis</name>
    <dbReference type="NCBI Taxonomy" id="2842353"/>
    <lineage>
        <taxon>Bacteria</taxon>
        <taxon>Pseudomonadati</taxon>
        <taxon>Pseudomonadota</taxon>
        <taxon>Gammaproteobacteria</taxon>
        <taxon>Pseudomonadales</taxon>
        <taxon>Pseudomonadaceae</taxon>
        <taxon>Pseudomonas</taxon>
    </lineage>
</organism>
<dbReference type="RefSeq" id="WP_217891533.1">
    <property type="nucleotide sequence ID" value="NZ_JAHSTS010000001.1"/>
</dbReference>
<evidence type="ECO:0000256" key="6">
    <source>
        <dbReference type="RuleBase" id="RU363041"/>
    </source>
</evidence>
<comment type="similarity">
    <text evidence="2 6">Belongs to the 4-toluene sulfonate uptake permease (TSUP) (TC 2.A.102) family.</text>
</comment>
<keyword evidence="3 6" id="KW-0812">Transmembrane</keyword>
<name>A0ABS6PBR3_9PSED</name>
<comment type="subcellular location">
    <subcellularLocation>
        <location evidence="6">Cell membrane</location>
        <topology evidence="6">Multi-pass membrane protein</topology>
    </subcellularLocation>
    <subcellularLocation>
        <location evidence="1">Membrane</location>
        <topology evidence="1">Multi-pass membrane protein</topology>
    </subcellularLocation>
</comment>
<feature type="transmembrane region" description="Helical" evidence="6">
    <location>
        <begin position="179"/>
        <end position="199"/>
    </location>
</feature>
<feature type="transmembrane region" description="Helical" evidence="6">
    <location>
        <begin position="50"/>
        <end position="71"/>
    </location>
</feature>
<feature type="transmembrane region" description="Helical" evidence="6">
    <location>
        <begin position="108"/>
        <end position="127"/>
    </location>
</feature>
<sequence length="256" mass="26859">MVAVTIYPVMAGVGVMAGFMSGLFGIGGGIIVTPLLVLAYPMLAGHKLPIEVVTGLSSAQGFFSSLVSFALHRARFEPDWRVIRSFAVPMAVANFFASIHADAFNENFILFVFGLLGLLSLLVTYLFRRPVALLCDHQAWSLPLTGVVLGVLCGLVGQGGGFIYLPVLVSLFGLPIKQAISTSALIGIIGASGALLGRVGTATDFLGYTGELVAGIVLGGFLGAGLSHRLDARHLKQALNAFVLLCSLQLMARLLV</sequence>
<keyword evidence="8" id="KW-1185">Reference proteome</keyword>
<dbReference type="Pfam" id="PF01925">
    <property type="entry name" value="TauE"/>
    <property type="match status" value="1"/>
</dbReference>
<evidence type="ECO:0000313" key="8">
    <source>
        <dbReference type="Proteomes" id="UP000765224"/>
    </source>
</evidence>
<keyword evidence="5 6" id="KW-0472">Membrane</keyword>
<evidence type="ECO:0000256" key="3">
    <source>
        <dbReference type="ARBA" id="ARBA00022692"/>
    </source>
</evidence>
<dbReference type="PANTHER" id="PTHR43483">
    <property type="entry name" value="MEMBRANE TRANSPORTER PROTEIN HI_0806-RELATED"/>
    <property type="match status" value="1"/>
</dbReference>
<proteinExistence type="inferred from homology"/>
<protein>
    <recommendedName>
        <fullName evidence="6">Probable membrane transporter protein</fullName>
    </recommendedName>
</protein>
<evidence type="ECO:0000256" key="1">
    <source>
        <dbReference type="ARBA" id="ARBA00004141"/>
    </source>
</evidence>
<dbReference type="Proteomes" id="UP000765224">
    <property type="component" value="Unassembled WGS sequence"/>
</dbReference>
<dbReference type="PANTHER" id="PTHR43483:SF3">
    <property type="entry name" value="MEMBRANE TRANSPORTER PROTEIN HI_0806-RELATED"/>
    <property type="match status" value="1"/>
</dbReference>
<gene>
    <name evidence="7" type="ORF">KVG96_08095</name>
</gene>
<keyword evidence="4 6" id="KW-1133">Transmembrane helix</keyword>
<comment type="caution">
    <text evidence="7">The sequence shown here is derived from an EMBL/GenBank/DDBJ whole genome shotgun (WGS) entry which is preliminary data.</text>
</comment>
<dbReference type="EMBL" id="JAHSTS010000001">
    <property type="protein sequence ID" value="MBV4457902.1"/>
    <property type="molecule type" value="Genomic_DNA"/>
</dbReference>
<dbReference type="InterPro" id="IPR002781">
    <property type="entry name" value="TM_pro_TauE-like"/>
</dbReference>
<feature type="transmembrane region" description="Helical" evidence="6">
    <location>
        <begin position="83"/>
        <end position="101"/>
    </location>
</feature>
<evidence type="ECO:0000313" key="7">
    <source>
        <dbReference type="EMBL" id="MBV4457902.1"/>
    </source>
</evidence>
<evidence type="ECO:0000256" key="2">
    <source>
        <dbReference type="ARBA" id="ARBA00009142"/>
    </source>
</evidence>
<feature type="transmembrane region" description="Helical" evidence="6">
    <location>
        <begin position="205"/>
        <end position="226"/>
    </location>
</feature>
<accession>A0ABS6PBR3</accession>
<feature type="transmembrane region" description="Helical" evidence="6">
    <location>
        <begin position="147"/>
        <end position="172"/>
    </location>
</feature>
<feature type="transmembrane region" description="Helical" evidence="6">
    <location>
        <begin position="6"/>
        <end position="38"/>
    </location>
</feature>